<dbReference type="AlphaFoldDB" id="M2MPU5"/>
<evidence type="ECO:0000256" key="3">
    <source>
        <dbReference type="ARBA" id="ARBA00022723"/>
    </source>
</evidence>
<dbReference type="PROSITE" id="PS00028">
    <property type="entry name" value="ZINC_FINGER_C2H2_1"/>
    <property type="match status" value="2"/>
</dbReference>
<feature type="region of interest" description="Disordered" evidence="13">
    <location>
        <begin position="325"/>
        <end position="349"/>
    </location>
</feature>
<dbReference type="eggNOG" id="KOG1721">
    <property type="taxonomic scope" value="Eukaryota"/>
</dbReference>
<dbReference type="EMBL" id="KB445560">
    <property type="protein sequence ID" value="EMC93468.1"/>
    <property type="molecule type" value="Genomic_DNA"/>
</dbReference>
<keyword evidence="4" id="KW-0677">Repeat</keyword>
<dbReference type="HOGENOM" id="CLU_036230_0_0_1"/>
<feature type="region of interest" description="Disordered" evidence="13">
    <location>
        <begin position="381"/>
        <end position="415"/>
    </location>
</feature>
<protein>
    <recommendedName>
        <fullName evidence="14">C2H2-type domain-containing protein</fullName>
    </recommendedName>
</protein>
<dbReference type="GO" id="GO:0000433">
    <property type="term" value="P:carbon catabolite repression of transcription from RNA polymerase II promoter by glucose"/>
    <property type="evidence" value="ECO:0007669"/>
    <property type="project" value="TreeGrafter"/>
</dbReference>
<comment type="subcellular location">
    <subcellularLocation>
        <location evidence="1">Nucleus</location>
    </subcellularLocation>
</comment>
<evidence type="ECO:0000256" key="11">
    <source>
        <dbReference type="ARBA" id="ARBA00038023"/>
    </source>
</evidence>
<evidence type="ECO:0000256" key="7">
    <source>
        <dbReference type="ARBA" id="ARBA00023015"/>
    </source>
</evidence>
<dbReference type="SUPFAM" id="SSF57667">
    <property type="entry name" value="beta-beta-alpha zinc fingers"/>
    <property type="match status" value="1"/>
</dbReference>
<dbReference type="GO" id="GO:0008270">
    <property type="term" value="F:zinc ion binding"/>
    <property type="evidence" value="ECO:0007669"/>
    <property type="project" value="UniProtKB-KW"/>
</dbReference>
<dbReference type="PROSITE" id="PS50157">
    <property type="entry name" value="ZINC_FINGER_C2H2_2"/>
    <property type="match status" value="2"/>
</dbReference>
<dbReference type="SMART" id="SM00355">
    <property type="entry name" value="ZnF_C2H2"/>
    <property type="match status" value="2"/>
</dbReference>
<dbReference type="RefSeq" id="XP_007679312.1">
    <property type="nucleotide sequence ID" value="XM_007681122.2"/>
</dbReference>
<dbReference type="GeneID" id="19114131"/>
<gene>
    <name evidence="15" type="ORF">BAUCODRAFT_41705</name>
</gene>
<feature type="non-terminal residue" evidence="15">
    <location>
        <position position="415"/>
    </location>
</feature>
<evidence type="ECO:0000256" key="8">
    <source>
        <dbReference type="ARBA" id="ARBA00023125"/>
    </source>
</evidence>
<dbReference type="InterPro" id="IPR051007">
    <property type="entry name" value="creA/MIG_C2H2-ZnF"/>
</dbReference>
<dbReference type="FunFam" id="3.30.160.60:FF:000152">
    <property type="entry name" value="DNA-binding protein creA"/>
    <property type="match status" value="1"/>
</dbReference>
<keyword evidence="3" id="KW-0479">Metal-binding</keyword>
<evidence type="ECO:0000256" key="10">
    <source>
        <dbReference type="ARBA" id="ARBA00023242"/>
    </source>
</evidence>
<evidence type="ECO:0000256" key="2">
    <source>
        <dbReference type="ARBA" id="ARBA00022491"/>
    </source>
</evidence>
<keyword evidence="16" id="KW-1185">Reference proteome</keyword>
<dbReference type="Proteomes" id="UP000011761">
    <property type="component" value="Unassembled WGS sequence"/>
</dbReference>
<evidence type="ECO:0000313" key="16">
    <source>
        <dbReference type="Proteomes" id="UP000011761"/>
    </source>
</evidence>
<keyword evidence="8" id="KW-0238">DNA-binding</keyword>
<dbReference type="PANTHER" id="PTHR47428:SF1">
    <property type="entry name" value="REGULATORY PROTEIN MIG1-RELATED"/>
    <property type="match status" value="1"/>
</dbReference>
<feature type="compositionally biased region" description="Low complexity" evidence="13">
    <location>
        <begin position="392"/>
        <end position="408"/>
    </location>
</feature>
<evidence type="ECO:0000313" key="15">
    <source>
        <dbReference type="EMBL" id="EMC93468.1"/>
    </source>
</evidence>
<feature type="compositionally biased region" description="Polar residues" evidence="13">
    <location>
        <begin position="209"/>
        <end position="223"/>
    </location>
</feature>
<feature type="region of interest" description="Disordered" evidence="13">
    <location>
        <begin position="78"/>
        <end position="161"/>
    </location>
</feature>
<dbReference type="GO" id="GO:0043609">
    <property type="term" value="P:regulation of carbon utilization"/>
    <property type="evidence" value="ECO:0007669"/>
    <property type="project" value="UniProtKB-ARBA"/>
</dbReference>
<evidence type="ECO:0000256" key="13">
    <source>
        <dbReference type="SAM" id="MobiDB-lite"/>
    </source>
</evidence>
<keyword evidence="9" id="KW-0804">Transcription</keyword>
<dbReference type="FunFam" id="3.30.160.60:FF:000089">
    <property type="entry name" value="DNA-binding protein creA"/>
    <property type="match status" value="1"/>
</dbReference>
<feature type="domain" description="C2H2-type" evidence="14">
    <location>
        <begin position="65"/>
        <end position="94"/>
    </location>
</feature>
<dbReference type="GO" id="GO:0005634">
    <property type="term" value="C:nucleus"/>
    <property type="evidence" value="ECO:0007669"/>
    <property type="project" value="UniProtKB-SubCell"/>
</dbReference>
<dbReference type="PANTHER" id="PTHR47428">
    <property type="entry name" value="REGULATORY PROTEIN MIG1-RELATED"/>
    <property type="match status" value="1"/>
</dbReference>
<dbReference type="OrthoDB" id="654211at2759"/>
<proteinExistence type="inferred from homology"/>
<dbReference type="Pfam" id="PF00096">
    <property type="entry name" value="zf-C2H2"/>
    <property type="match status" value="2"/>
</dbReference>
<feature type="compositionally biased region" description="Polar residues" evidence="13">
    <location>
        <begin position="286"/>
        <end position="302"/>
    </location>
</feature>
<dbReference type="Gene3D" id="3.30.160.60">
    <property type="entry name" value="Classic Zinc Finger"/>
    <property type="match status" value="2"/>
</dbReference>
<evidence type="ECO:0000256" key="6">
    <source>
        <dbReference type="ARBA" id="ARBA00022833"/>
    </source>
</evidence>
<feature type="domain" description="C2H2-type" evidence="14">
    <location>
        <begin position="37"/>
        <end position="64"/>
    </location>
</feature>
<dbReference type="KEGG" id="bcom:BAUCODRAFT_41705"/>
<evidence type="ECO:0000256" key="5">
    <source>
        <dbReference type="ARBA" id="ARBA00022771"/>
    </source>
</evidence>
<evidence type="ECO:0000259" key="14">
    <source>
        <dbReference type="PROSITE" id="PS50157"/>
    </source>
</evidence>
<accession>M2MPU5</accession>
<keyword evidence="6" id="KW-0862">Zinc</keyword>
<name>M2MPU5_BAUPA</name>
<keyword evidence="5 12" id="KW-0863">Zinc-finger</keyword>
<keyword evidence="10" id="KW-0539">Nucleus</keyword>
<dbReference type="GO" id="GO:0000978">
    <property type="term" value="F:RNA polymerase II cis-regulatory region sequence-specific DNA binding"/>
    <property type="evidence" value="ECO:0007669"/>
    <property type="project" value="TreeGrafter"/>
</dbReference>
<feature type="region of interest" description="Disordered" evidence="13">
    <location>
        <begin position="206"/>
        <end position="309"/>
    </location>
</feature>
<dbReference type="STRING" id="717646.M2MPU5"/>
<dbReference type="InterPro" id="IPR036236">
    <property type="entry name" value="Znf_C2H2_sf"/>
</dbReference>
<evidence type="ECO:0000256" key="12">
    <source>
        <dbReference type="PROSITE-ProRule" id="PRU00042"/>
    </source>
</evidence>
<sequence length="415" mass="45242">TSPTDSNSPMAASAMTMQAVGVNMNNDEHRPDLPRPYKCPLCDKAFHRLEHQTRHIRTHTGEKPHACQFPGCTKRFSRSDELTRHSRIHNNPNSRRGQKQHSATAAAAAAAIQNVQQTGGLPQPNQMMPPPPQRNTHSAPNSQLSSPNVSPPHSYAATYTSNPGSYITRNVSGDISPAAGPFHRPMDINLLATAASEVERENHAHLPNQHLSLPTGAYSTQSYRHPYHTGRMPSLSSYHYSSNPTSQPMSRSHSQEDDEAAHRAAKKSRPGSPQSTAPPSPEFPHESTSPTPDHTPLATPSHSPRLRPQYFHNGVQLPTLHHLSLHHQPPPALAPVEPSADGQQPYVPTHHSGLRISEIMEAGDGAQRKLPIPMVPVKDNSYTKISELKDPGSGMSSGQSSSRVSEAGNDLQDRM</sequence>
<dbReference type="OMA" id="YHMARSH"/>
<reference evidence="15 16" key="1">
    <citation type="journal article" date="2012" name="PLoS Pathog.">
        <title>Diverse lifestyles and strategies of plant pathogenesis encoded in the genomes of eighteen Dothideomycetes fungi.</title>
        <authorList>
            <person name="Ohm R.A."/>
            <person name="Feau N."/>
            <person name="Henrissat B."/>
            <person name="Schoch C.L."/>
            <person name="Horwitz B.A."/>
            <person name="Barry K.W."/>
            <person name="Condon B.J."/>
            <person name="Copeland A.C."/>
            <person name="Dhillon B."/>
            <person name="Glaser F."/>
            <person name="Hesse C.N."/>
            <person name="Kosti I."/>
            <person name="LaButti K."/>
            <person name="Lindquist E.A."/>
            <person name="Lucas S."/>
            <person name="Salamov A.A."/>
            <person name="Bradshaw R.E."/>
            <person name="Ciuffetti L."/>
            <person name="Hamelin R.C."/>
            <person name="Kema G.H.J."/>
            <person name="Lawrence C."/>
            <person name="Scott J.A."/>
            <person name="Spatafora J.W."/>
            <person name="Turgeon B.G."/>
            <person name="de Wit P.J.G.M."/>
            <person name="Zhong S."/>
            <person name="Goodwin S.B."/>
            <person name="Grigoriev I.V."/>
        </authorList>
    </citation>
    <scope>NUCLEOTIDE SEQUENCE [LARGE SCALE GENOMIC DNA]</scope>
    <source>
        <strain evidence="15 16">UAMH 10762</strain>
    </source>
</reference>
<feature type="compositionally biased region" description="Polar residues" evidence="13">
    <location>
        <begin position="134"/>
        <end position="148"/>
    </location>
</feature>
<evidence type="ECO:0000256" key="4">
    <source>
        <dbReference type="ARBA" id="ARBA00022737"/>
    </source>
</evidence>
<dbReference type="InterPro" id="IPR013087">
    <property type="entry name" value="Znf_C2H2_type"/>
</dbReference>
<comment type="similarity">
    <text evidence="11">Belongs to the creA/MIG C2H2-type zinc-finger protein family.</text>
</comment>
<dbReference type="GO" id="GO:0005737">
    <property type="term" value="C:cytoplasm"/>
    <property type="evidence" value="ECO:0007669"/>
    <property type="project" value="TreeGrafter"/>
</dbReference>
<evidence type="ECO:0000256" key="9">
    <source>
        <dbReference type="ARBA" id="ARBA00023163"/>
    </source>
</evidence>
<evidence type="ECO:0000256" key="1">
    <source>
        <dbReference type="ARBA" id="ARBA00004123"/>
    </source>
</evidence>
<keyword evidence="7" id="KW-0805">Transcription regulation</keyword>
<keyword evidence="2" id="KW-0678">Repressor</keyword>
<feature type="compositionally biased region" description="Polar residues" evidence="13">
    <location>
        <begin position="234"/>
        <end position="252"/>
    </location>
</feature>
<feature type="non-terminal residue" evidence="15">
    <location>
        <position position="1"/>
    </location>
</feature>
<organism evidence="15 16">
    <name type="scientific">Baudoinia panamericana (strain UAMH 10762)</name>
    <name type="common">Angels' share fungus</name>
    <name type="synonym">Baudoinia compniacensis (strain UAMH 10762)</name>
    <dbReference type="NCBI Taxonomy" id="717646"/>
    <lineage>
        <taxon>Eukaryota</taxon>
        <taxon>Fungi</taxon>
        <taxon>Dikarya</taxon>
        <taxon>Ascomycota</taxon>
        <taxon>Pezizomycotina</taxon>
        <taxon>Dothideomycetes</taxon>
        <taxon>Dothideomycetidae</taxon>
        <taxon>Mycosphaerellales</taxon>
        <taxon>Teratosphaeriaceae</taxon>
        <taxon>Baudoinia</taxon>
    </lineage>
</organism>